<feature type="region of interest" description="Disordered" evidence="1">
    <location>
        <begin position="122"/>
        <end position="142"/>
    </location>
</feature>
<feature type="compositionally biased region" description="Low complexity" evidence="1">
    <location>
        <begin position="90"/>
        <end position="99"/>
    </location>
</feature>
<dbReference type="Proteomes" id="UP001218218">
    <property type="component" value="Unassembled WGS sequence"/>
</dbReference>
<evidence type="ECO:0000313" key="2">
    <source>
        <dbReference type="EMBL" id="KAJ7343007.1"/>
    </source>
</evidence>
<feature type="compositionally biased region" description="Basic and acidic residues" evidence="1">
    <location>
        <begin position="218"/>
        <end position="230"/>
    </location>
</feature>
<feature type="region of interest" description="Disordered" evidence="1">
    <location>
        <begin position="90"/>
        <end position="109"/>
    </location>
</feature>
<protein>
    <submittedName>
        <fullName evidence="2">Uncharacterized protein</fullName>
    </submittedName>
</protein>
<gene>
    <name evidence="2" type="ORF">DFH08DRAFT_1011579</name>
</gene>
<proteinExistence type="predicted"/>
<feature type="compositionally biased region" description="Gly residues" evidence="1">
    <location>
        <begin position="100"/>
        <end position="109"/>
    </location>
</feature>
<feature type="region of interest" description="Disordered" evidence="1">
    <location>
        <begin position="190"/>
        <end position="232"/>
    </location>
</feature>
<evidence type="ECO:0000313" key="3">
    <source>
        <dbReference type="Proteomes" id="UP001218218"/>
    </source>
</evidence>
<reference evidence="2" key="1">
    <citation type="submission" date="2023-03" db="EMBL/GenBank/DDBJ databases">
        <title>Massive genome expansion in bonnet fungi (Mycena s.s.) driven by repeated elements and novel gene families across ecological guilds.</title>
        <authorList>
            <consortium name="Lawrence Berkeley National Laboratory"/>
            <person name="Harder C.B."/>
            <person name="Miyauchi S."/>
            <person name="Viragh M."/>
            <person name="Kuo A."/>
            <person name="Thoen E."/>
            <person name="Andreopoulos B."/>
            <person name="Lu D."/>
            <person name="Skrede I."/>
            <person name="Drula E."/>
            <person name="Henrissat B."/>
            <person name="Morin E."/>
            <person name="Kohler A."/>
            <person name="Barry K."/>
            <person name="LaButti K."/>
            <person name="Morin E."/>
            <person name="Salamov A."/>
            <person name="Lipzen A."/>
            <person name="Mereny Z."/>
            <person name="Hegedus B."/>
            <person name="Baldrian P."/>
            <person name="Stursova M."/>
            <person name="Weitz H."/>
            <person name="Taylor A."/>
            <person name="Grigoriev I.V."/>
            <person name="Nagy L.G."/>
            <person name="Martin F."/>
            <person name="Kauserud H."/>
        </authorList>
    </citation>
    <scope>NUCLEOTIDE SEQUENCE</scope>
    <source>
        <strain evidence="2">CBHHK002</strain>
    </source>
</reference>
<feature type="compositionally biased region" description="Basic and acidic residues" evidence="1">
    <location>
        <begin position="194"/>
        <end position="206"/>
    </location>
</feature>
<keyword evidence="3" id="KW-1185">Reference proteome</keyword>
<dbReference type="EMBL" id="JARIHO010000024">
    <property type="protein sequence ID" value="KAJ7343007.1"/>
    <property type="molecule type" value="Genomic_DNA"/>
</dbReference>
<comment type="caution">
    <text evidence="2">The sequence shown here is derived from an EMBL/GenBank/DDBJ whole genome shotgun (WGS) entry which is preliminary data.</text>
</comment>
<sequence>MHVTDLLAAIGAGCMWSLRAGYASTRGVARDAQPLSSLTWERGRGRVWKRRKGQTSPVAHTRRNTRDEWYESVWVLLPCWWRTGDGASARAAAGTSPAEGAGGGGSHGAGGTMLQALVSRIGEREGSGRSDTRGAKKDGTLHAEPRAGLGRCCCGNEQSWPPPPPPCRGCCCFWGSCGLSVVVLARRRGAGARRSGENKEARRDQCIPDSLGFGPFSWREEDGEGTKDGGESDVEVGRWVLGVGCGEKTMGYELSLWGRARGVHQHSWLGYERAPRGGVRGGGTLPSLPPPILSLGVGNPASRSGRGALSSSCCGSPSGAEAYTKINASAEIPFILRFCCGLRGYLLTVKILPKPLRRLRTVINGYICLLNPTCSQVWKIIRENCRSRCVDGTHRFSSSGSLCAQYLLCTGSSSVLVDVAKWNNGLKQMAKLERCEAADSPRRRHAHHFPLSQKEACAYVDVEVHHRISPFRNHHLHLMTFLHDNEDGHAKKCEYDGNEEEFSEEQRKTVKIIGQHIYMDSINLRTYADLMVISPETGPGAHPFWYARVLGIFHADVHTGPESQSMEFLWVQWFGIEPNYRSGYTLTRQND</sequence>
<name>A0AAD6ZWJ9_9AGAR</name>
<organism evidence="2 3">
    <name type="scientific">Mycena albidolilacea</name>
    <dbReference type="NCBI Taxonomy" id="1033008"/>
    <lineage>
        <taxon>Eukaryota</taxon>
        <taxon>Fungi</taxon>
        <taxon>Dikarya</taxon>
        <taxon>Basidiomycota</taxon>
        <taxon>Agaricomycotina</taxon>
        <taxon>Agaricomycetes</taxon>
        <taxon>Agaricomycetidae</taxon>
        <taxon>Agaricales</taxon>
        <taxon>Marasmiineae</taxon>
        <taxon>Mycenaceae</taxon>
        <taxon>Mycena</taxon>
    </lineage>
</organism>
<accession>A0AAD6ZWJ9</accession>
<dbReference type="AlphaFoldDB" id="A0AAD6ZWJ9"/>
<evidence type="ECO:0000256" key="1">
    <source>
        <dbReference type="SAM" id="MobiDB-lite"/>
    </source>
</evidence>